<reference evidence="1" key="1">
    <citation type="submission" date="2023-02" db="EMBL/GenBank/DDBJ databases">
        <title>Colletotrichum kahawae CIFC_Que2 genome sequencing and assembly.</title>
        <authorList>
            <person name="Baroncelli R."/>
        </authorList>
    </citation>
    <scope>NUCLEOTIDE SEQUENCE</scope>
    <source>
        <strain evidence="1">CIFC_Que2</strain>
    </source>
</reference>
<evidence type="ECO:0000313" key="2">
    <source>
        <dbReference type="Proteomes" id="UP001281614"/>
    </source>
</evidence>
<proteinExistence type="predicted"/>
<dbReference type="Proteomes" id="UP001281614">
    <property type="component" value="Unassembled WGS sequence"/>
</dbReference>
<accession>A0AAD9Y8F9</accession>
<sequence>MDSISWSKNAGHLARGTDEAIMALGVRNRVKKMRGLTSRRSDDNRVKKNVRSRRSPLSFRLDDLDLYYDLDNLDSLLARPKPVPRHKLSRLLEPESCYEDLKIYEDATAQQSSNKPASDIEPEILRRLTPETLASRYTDFDFWDECYGHLDPAAMNNEDFPTGQELYKSIDLSLAALSLPFRYRDRKVLLLLLRILCCHYERLRDSGEGVRDFKPVALTIEDKSGASSVVNSAICSKDLNFVKCVYKAIGSRVTTDWGLHDDDYENYGRNFSDDFICYLSD</sequence>
<dbReference type="EMBL" id="VYYT01000273">
    <property type="protein sequence ID" value="KAK2750200.1"/>
    <property type="molecule type" value="Genomic_DNA"/>
</dbReference>
<protein>
    <submittedName>
        <fullName evidence="1">Uncharacterized protein</fullName>
    </submittedName>
</protein>
<keyword evidence="2" id="KW-1185">Reference proteome</keyword>
<evidence type="ECO:0000313" key="1">
    <source>
        <dbReference type="EMBL" id="KAK2750200.1"/>
    </source>
</evidence>
<name>A0AAD9Y8F9_COLKA</name>
<comment type="caution">
    <text evidence="1">The sequence shown here is derived from an EMBL/GenBank/DDBJ whole genome shotgun (WGS) entry which is preliminary data.</text>
</comment>
<dbReference type="AlphaFoldDB" id="A0AAD9Y8F9"/>
<organism evidence="1 2">
    <name type="scientific">Colletotrichum kahawae</name>
    <name type="common">Coffee berry disease fungus</name>
    <dbReference type="NCBI Taxonomy" id="34407"/>
    <lineage>
        <taxon>Eukaryota</taxon>
        <taxon>Fungi</taxon>
        <taxon>Dikarya</taxon>
        <taxon>Ascomycota</taxon>
        <taxon>Pezizomycotina</taxon>
        <taxon>Sordariomycetes</taxon>
        <taxon>Hypocreomycetidae</taxon>
        <taxon>Glomerellales</taxon>
        <taxon>Glomerellaceae</taxon>
        <taxon>Colletotrichum</taxon>
        <taxon>Colletotrichum gloeosporioides species complex</taxon>
    </lineage>
</organism>
<gene>
    <name evidence="1" type="ORF">CKAH01_17970</name>
</gene>